<gene>
    <name evidence="3" type="ORF">ACFPOF_13570</name>
</gene>
<feature type="transmembrane region" description="Helical" evidence="1">
    <location>
        <begin position="20"/>
        <end position="39"/>
    </location>
</feature>
<dbReference type="InterPro" id="IPR046350">
    <property type="entry name" value="Cystatin_sf"/>
</dbReference>
<evidence type="ECO:0000313" key="3">
    <source>
        <dbReference type="EMBL" id="MFC5403768.1"/>
    </source>
</evidence>
<accession>A0ABW0HRM5</accession>
<protein>
    <submittedName>
        <fullName evidence="3">DUF5590 domain-containing protein</fullName>
    </submittedName>
</protein>
<dbReference type="InterPro" id="IPR041401">
    <property type="entry name" value="TseB-like_dom"/>
</dbReference>
<evidence type="ECO:0000259" key="2">
    <source>
        <dbReference type="Pfam" id="PF17881"/>
    </source>
</evidence>
<organism evidence="3 4">
    <name type="scientific">Cohnella soli</name>
    <dbReference type="NCBI Taxonomy" id="425005"/>
    <lineage>
        <taxon>Bacteria</taxon>
        <taxon>Bacillati</taxon>
        <taxon>Bacillota</taxon>
        <taxon>Bacilli</taxon>
        <taxon>Bacillales</taxon>
        <taxon>Paenibacillaceae</taxon>
        <taxon>Cohnella</taxon>
    </lineage>
</organism>
<dbReference type="Gene3D" id="3.10.450.40">
    <property type="match status" value="1"/>
</dbReference>
<dbReference type="Proteomes" id="UP001596113">
    <property type="component" value="Unassembled WGS sequence"/>
</dbReference>
<proteinExistence type="predicted"/>
<sequence>MSLSRTEEHRKSPTLSVAKWCFLVAGFIVFVLVCFYLYVRSSDKDYRDLENRAVRIAKQQAGLKEVTDAASHTWDETVWIVSGKDADGESWVVFEKSDGIVKEKAANNLTKKQMLEKFEVEHVGVSAPIRMIPGWFKGQPAWEIRYWNDAEHQHQSLGFYSFKDGSMLKTYVLSS</sequence>
<feature type="domain" description="Cell wall elongation regulator TseB-like" evidence="2">
    <location>
        <begin position="53"/>
        <end position="94"/>
    </location>
</feature>
<dbReference type="Pfam" id="PF17881">
    <property type="entry name" value="TseB"/>
    <property type="match status" value="1"/>
</dbReference>
<evidence type="ECO:0000313" key="4">
    <source>
        <dbReference type="Proteomes" id="UP001596113"/>
    </source>
</evidence>
<keyword evidence="1" id="KW-0472">Membrane</keyword>
<keyword evidence="1" id="KW-1133">Transmembrane helix</keyword>
<dbReference type="EMBL" id="JBHSMI010000025">
    <property type="protein sequence ID" value="MFC5403768.1"/>
    <property type="molecule type" value="Genomic_DNA"/>
</dbReference>
<dbReference type="SUPFAM" id="SSF54403">
    <property type="entry name" value="Cystatin/monellin"/>
    <property type="match status" value="2"/>
</dbReference>
<reference evidence="4" key="1">
    <citation type="journal article" date="2019" name="Int. J. Syst. Evol. Microbiol.">
        <title>The Global Catalogue of Microorganisms (GCM) 10K type strain sequencing project: providing services to taxonomists for standard genome sequencing and annotation.</title>
        <authorList>
            <consortium name="The Broad Institute Genomics Platform"/>
            <consortium name="The Broad Institute Genome Sequencing Center for Infectious Disease"/>
            <person name="Wu L."/>
            <person name="Ma J."/>
        </authorList>
    </citation>
    <scope>NUCLEOTIDE SEQUENCE [LARGE SCALE GENOMIC DNA]</scope>
    <source>
        <strain evidence="4">CGMCC 1.18575</strain>
    </source>
</reference>
<dbReference type="RefSeq" id="WP_378133448.1">
    <property type="nucleotide sequence ID" value="NZ_JBHSMI010000025.1"/>
</dbReference>
<keyword evidence="1" id="KW-0812">Transmembrane</keyword>
<name>A0ABW0HRM5_9BACL</name>
<keyword evidence="4" id="KW-1185">Reference proteome</keyword>
<comment type="caution">
    <text evidence="3">The sequence shown here is derived from an EMBL/GenBank/DDBJ whole genome shotgun (WGS) entry which is preliminary data.</text>
</comment>
<evidence type="ECO:0000256" key="1">
    <source>
        <dbReference type="SAM" id="Phobius"/>
    </source>
</evidence>